<dbReference type="eggNOG" id="KOG0266">
    <property type="taxonomic scope" value="Eukaryota"/>
</dbReference>
<feature type="domain" description="WDR90 4th beta-propeller" evidence="6">
    <location>
        <begin position="1398"/>
        <end position="1683"/>
    </location>
</feature>
<dbReference type="EMBL" id="JH992977">
    <property type="protein sequence ID" value="EKX50746.1"/>
    <property type="molecule type" value="Genomic_DNA"/>
</dbReference>
<evidence type="ECO:0000313" key="10">
    <source>
        <dbReference type="Proteomes" id="UP000011087"/>
    </source>
</evidence>
<dbReference type="EnsemblProtists" id="EKX50746">
    <property type="protein sequence ID" value="EKX50746"/>
    <property type="gene ID" value="GUITHDRAFT_103337"/>
</dbReference>
<dbReference type="OMA" id="DHYVHIR"/>
<dbReference type="SMART" id="SM00320">
    <property type="entry name" value="WD40"/>
    <property type="match status" value="22"/>
</dbReference>
<reference evidence="8 10" key="1">
    <citation type="journal article" date="2012" name="Nature">
        <title>Algal genomes reveal evolutionary mosaicism and the fate of nucleomorphs.</title>
        <authorList>
            <consortium name="DOE Joint Genome Institute"/>
            <person name="Curtis B.A."/>
            <person name="Tanifuji G."/>
            <person name="Burki F."/>
            <person name="Gruber A."/>
            <person name="Irimia M."/>
            <person name="Maruyama S."/>
            <person name="Arias M.C."/>
            <person name="Ball S.G."/>
            <person name="Gile G.H."/>
            <person name="Hirakawa Y."/>
            <person name="Hopkins J.F."/>
            <person name="Kuo A."/>
            <person name="Rensing S.A."/>
            <person name="Schmutz J."/>
            <person name="Symeonidi A."/>
            <person name="Elias M."/>
            <person name="Eveleigh R.J."/>
            <person name="Herman E.K."/>
            <person name="Klute M.J."/>
            <person name="Nakayama T."/>
            <person name="Obornik M."/>
            <person name="Reyes-Prieto A."/>
            <person name="Armbrust E.V."/>
            <person name="Aves S.J."/>
            <person name="Beiko R.G."/>
            <person name="Coutinho P."/>
            <person name="Dacks J.B."/>
            <person name="Durnford D.G."/>
            <person name="Fast N.M."/>
            <person name="Green B.R."/>
            <person name="Grisdale C.J."/>
            <person name="Hempel F."/>
            <person name="Henrissat B."/>
            <person name="Hoppner M.P."/>
            <person name="Ishida K."/>
            <person name="Kim E."/>
            <person name="Koreny L."/>
            <person name="Kroth P.G."/>
            <person name="Liu Y."/>
            <person name="Malik S.B."/>
            <person name="Maier U.G."/>
            <person name="McRose D."/>
            <person name="Mock T."/>
            <person name="Neilson J.A."/>
            <person name="Onodera N.T."/>
            <person name="Poole A.M."/>
            <person name="Pritham E.J."/>
            <person name="Richards T.A."/>
            <person name="Rocap G."/>
            <person name="Roy S.W."/>
            <person name="Sarai C."/>
            <person name="Schaack S."/>
            <person name="Shirato S."/>
            <person name="Slamovits C.H."/>
            <person name="Spencer D.F."/>
            <person name="Suzuki S."/>
            <person name="Worden A.Z."/>
            <person name="Zauner S."/>
            <person name="Barry K."/>
            <person name="Bell C."/>
            <person name="Bharti A.K."/>
            <person name="Crow J.A."/>
            <person name="Grimwood J."/>
            <person name="Kramer R."/>
            <person name="Lindquist E."/>
            <person name="Lucas S."/>
            <person name="Salamov A."/>
            <person name="McFadden G.I."/>
            <person name="Lane C.E."/>
            <person name="Keeling P.J."/>
            <person name="Gray M.W."/>
            <person name="Grigoriev I.V."/>
            <person name="Archibald J.M."/>
        </authorList>
    </citation>
    <scope>NUCLEOTIDE SEQUENCE</scope>
    <source>
        <strain evidence="8 10">CCMP2712</strain>
    </source>
</reference>
<dbReference type="PROSITE" id="PS50294">
    <property type="entry name" value="WD_REPEATS_REGION"/>
    <property type="match status" value="4"/>
</dbReference>
<evidence type="ECO:0000256" key="3">
    <source>
        <dbReference type="PROSITE-ProRule" id="PRU00221"/>
    </source>
</evidence>
<dbReference type="PROSITE" id="PS50082">
    <property type="entry name" value="WD_REPEATS_2"/>
    <property type="match status" value="5"/>
</dbReference>
<reference evidence="9" key="3">
    <citation type="submission" date="2016-03" db="UniProtKB">
        <authorList>
            <consortium name="EnsemblProtists"/>
        </authorList>
    </citation>
    <scope>IDENTIFICATION</scope>
</reference>
<feature type="domain" description="CFA20" evidence="5">
    <location>
        <begin position="16"/>
        <end position="190"/>
    </location>
</feature>
<dbReference type="InterPro" id="IPR050630">
    <property type="entry name" value="WD_repeat_EMAP"/>
</dbReference>
<dbReference type="RefSeq" id="XP_005837726.1">
    <property type="nucleotide sequence ID" value="XM_005837669.1"/>
</dbReference>
<evidence type="ECO:0000313" key="9">
    <source>
        <dbReference type="EnsemblProtists" id="EKX50746"/>
    </source>
</evidence>
<dbReference type="InterPro" id="IPR001680">
    <property type="entry name" value="WD40_rpt"/>
</dbReference>
<evidence type="ECO:0000256" key="4">
    <source>
        <dbReference type="SAM" id="MobiDB-lite"/>
    </source>
</evidence>
<dbReference type="OrthoDB" id="6252103at2759"/>
<dbReference type="InterPro" id="IPR055440">
    <property type="entry name" value="Beta-prop_WDR90_4th"/>
</dbReference>
<evidence type="ECO:0000259" key="5">
    <source>
        <dbReference type="Pfam" id="PF05018"/>
    </source>
</evidence>
<dbReference type="Pfam" id="PF23393">
    <property type="entry name" value="Beta-prop_WDR90_POC16_2nd"/>
    <property type="match status" value="1"/>
</dbReference>
<accession>L1JQ90</accession>
<keyword evidence="2" id="KW-0677">Repeat</keyword>
<dbReference type="PANTHER" id="PTHR13720">
    <property type="entry name" value="WD-40 REPEAT PROTEIN"/>
    <property type="match status" value="1"/>
</dbReference>
<feature type="domain" description="WDR90/POC16 second beta-propeller" evidence="7">
    <location>
        <begin position="631"/>
        <end position="912"/>
    </location>
</feature>
<dbReference type="InterPro" id="IPR015943">
    <property type="entry name" value="WD40/YVTN_repeat-like_dom_sf"/>
</dbReference>
<keyword evidence="1 3" id="KW-0853">WD repeat</keyword>
<dbReference type="InterPro" id="IPR007714">
    <property type="entry name" value="CFA20_dom"/>
</dbReference>
<organism evidence="8">
    <name type="scientific">Guillardia theta (strain CCMP2712)</name>
    <name type="common">Cryptophyte</name>
    <dbReference type="NCBI Taxonomy" id="905079"/>
    <lineage>
        <taxon>Eukaryota</taxon>
        <taxon>Cryptophyceae</taxon>
        <taxon>Pyrenomonadales</taxon>
        <taxon>Geminigeraceae</taxon>
        <taxon>Guillardia</taxon>
    </lineage>
</organism>
<dbReference type="PaxDb" id="55529-EKX50746"/>
<feature type="repeat" description="WD" evidence="3">
    <location>
        <begin position="880"/>
        <end position="913"/>
    </location>
</feature>
<evidence type="ECO:0000256" key="1">
    <source>
        <dbReference type="ARBA" id="ARBA00022574"/>
    </source>
</evidence>
<dbReference type="Pfam" id="PF23342">
    <property type="entry name" value="WDR90_beta-prop_4th"/>
    <property type="match status" value="1"/>
</dbReference>
<dbReference type="Gene3D" id="2.130.10.10">
    <property type="entry name" value="YVTN repeat-like/Quinoprotein amine dehydrogenase"/>
    <property type="match status" value="6"/>
</dbReference>
<dbReference type="GeneID" id="17307423"/>
<feature type="repeat" description="WD" evidence="3">
    <location>
        <begin position="1390"/>
        <end position="1431"/>
    </location>
</feature>
<dbReference type="eggNOG" id="KOG4155">
    <property type="taxonomic scope" value="Eukaryota"/>
</dbReference>
<dbReference type="KEGG" id="gtt:GUITHDRAFT_103337"/>
<feature type="repeat" description="WD" evidence="3">
    <location>
        <begin position="620"/>
        <end position="661"/>
    </location>
</feature>
<evidence type="ECO:0000259" key="7">
    <source>
        <dbReference type="Pfam" id="PF23393"/>
    </source>
</evidence>
<feature type="repeat" description="WD" evidence="3">
    <location>
        <begin position="834"/>
        <end position="865"/>
    </location>
</feature>
<dbReference type="eggNOG" id="KOG3213">
    <property type="taxonomic scope" value="Eukaryota"/>
</dbReference>
<dbReference type="Pfam" id="PF00400">
    <property type="entry name" value="WD40"/>
    <property type="match status" value="3"/>
</dbReference>
<dbReference type="Pfam" id="PF05018">
    <property type="entry name" value="CFA20_dom"/>
    <property type="match status" value="1"/>
</dbReference>
<reference evidence="10" key="2">
    <citation type="submission" date="2012-11" db="EMBL/GenBank/DDBJ databases">
        <authorList>
            <person name="Kuo A."/>
            <person name="Curtis B.A."/>
            <person name="Tanifuji G."/>
            <person name="Burki F."/>
            <person name="Gruber A."/>
            <person name="Irimia M."/>
            <person name="Maruyama S."/>
            <person name="Arias M.C."/>
            <person name="Ball S.G."/>
            <person name="Gile G.H."/>
            <person name="Hirakawa Y."/>
            <person name="Hopkins J.F."/>
            <person name="Rensing S.A."/>
            <person name="Schmutz J."/>
            <person name="Symeonidi A."/>
            <person name="Elias M."/>
            <person name="Eveleigh R.J."/>
            <person name="Herman E.K."/>
            <person name="Klute M.J."/>
            <person name="Nakayama T."/>
            <person name="Obornik M."/>
            <person name="Reyes-Prieto A."/>
            <person name="Armbrust E.V."/>
            <person name="Aves S.J."/>
            <person name="Beiko R.G."/>
            <person name="Coutinho P."/>
            <person name="Dacks J.B."/>
            <person name="Durnford D.G."/>
            <person name="Fast N.M."/>
            <person name="Green B.R."/>
            <person name="Grisdale C."/>
            <person name="Hempe F."/>
            <person name="Henrissat B."/>
            <person name="Hoppner M.P."/>
            <person name="Ishida K.-I."/>
            <person name="Kim E."/>
            <person name="Koreny L."/>
            <person name="Kroth P.G."/>
            <person name="Liu Y."/>
            <person name="Malik S.-B."/>
            <person name="Maier U.G."/>
            <person name="McRose D."/>
            <person name="Mock T."/>
            <person name="Neilson J.A."/>
            <person name="Onodera N.T."/>
            <person name="Poole A.M."/>
            <person name="Pritham E.J."/>
            <person name="Richards T.A."/>
            <person name="Rocap G."/>
            <person name="Roy S.W."/>
            <person name="Sarai C."/>
            <person name="Schaack S."/>
            <person name="Shirato S."/>
            <person name="Slamovits C.H."/>
            <person name="Spencer D.F."/>
            <person name="Suzuki S."/>
            <person name="Worden A.Z."/>
            <person name="Zauner S."/>
            <person name="Barry K."/>
            <person name="Bell C."/>
            <person name="Bharti A.K."/>
            <person name="Crow J.A."/>
            <person name="Grimwood J."/>
            <person name="Kramer R."/>
            <person name="Lindquist E."/>
            <person name="Lucas S."/>
            <person name="Salamov A."/>
            <person name="McFadden G.I."/>
            <person name="Lane C.E."/>
            <person name="Keeling P.J."/>
            <person name="Gray M.W."/>
            <person name="Grigoriev I.V."/>
            <person name="Archibald J.M."/>
        </authorList>
    </citation>
    <scope>NUCLEOTIDE SEQUENCE</scope>
    <source>
        <strain evidence="10">CCMP2712</strain>
    </source>
</reference>
<dbReference type="InterPro" id="IPR055441">
    <property type="entry name" value="Beta-prop_WDR90_POC16_2nd"/>
</dbReference>
<gene>
    <name evidence="8" type="ORF">GUITHDRAFT_103337</name>
</gene>
<dbReference type="Proteomes" id="UP000011087">
    <property type="component" value="Unassembled WGS sequence"/>
</dbReference>
<protein>
    <recommendedName>
        <fullName evidence="11">CFA20 domain-containing protein</fullName>
    </recommendedName>
</protein>
<dbReference type="PANTHER" id="PTHR13720:SF24">
    <property type="entry name" value="WD REPEAT-CONTAINING PROTEIN 90"/>
    <property type="match status" value="1"/>
</dbReference>
<evidence type="ECO:0008006" key="11">
    <source>
        <dbReference type="Google" id="ProtNLM"/>
    </source>
</evidence>
<feature type="region of interest" description="Disordered" evidence="4">
    <location>
        <begin position="250"/>
        <end position="287"/>
    </location>
</feature>
<dbReference type="STRING" id="905079.L1JQ90"/>
<dbReference type="InterPro" id="IPR036322">
    <property type="entry name" value="WD40_repeat_dom_sf"/>
</dbReference>
<dbReference type="SUPFAM" id="SSF50978">
    <property type="entry name" value="WD40 repeat-like"/>
    <property type="match status" value="5"/>
</dbReference>
<dbReference type="FunFam" id="2.130.10.10:FF:003525">
    <property type="entry name" value="WD repeat domain 90"/>
    <property type="match status" value="1"/>
</dbReference>
<sequence>MSTKRTTTEPEVKPPTCQSPFVNVFKHFAVDSERGSFREGNVETVMDKIIGKKVYRIVGNVLAANYLRIPLKANQSLQLTGRYVYIQLRAIPDRFYILHLYVTTADERVLDISITNLFKECKVIGNVLQYPCHLTGKWTTLCVDLVEMLNRNKCGRFHCLKSIQICSNIFVRDVFTSESVYTKKTIPKHFVFPLLQEPDSQDFLQLPVLDNKEKAERNSTEPNDATAKEPARREPLRVQQISQIKRGKTASILNRAHAKDPRPKTSIPQLNSSISSDQDSKKKISTTFSPEPAMDLRFCIGYTSKTTGNMIWTRDCRSIIYSCAAKIVHMNPDTGSQKFFLGHTTPISVIALSPDESILASCQEGKDPLVRLWEMSTGECLAVFGGHASDVQCIDFNLSGNWMITVGKEGKGSTKNFNNLVILWDVSQVLKGGNVMKLVEHSFEPSLNKMRFVPFEEACLVSCGIGNIHIWRIKNVREKYEVRRMVLHLGPHANQVFVDLAFEGVLGGVDTFARSIYSCTASGLLYQINFTNRNIDQIYRLHDDSINSVVVTDGFCVTGSEDRFLRVWPLDFSDYFLEAEHAAPVNALAVSSDCLRIAIGTANGTIGIMDVPTHGYRTVVRSHESVVLALAMDPHNREFTTTASDGTIRTWDLDSFEQLYEFLAPGEHALCVAYHPRKYLIACGFEDGAVRIFDIASTSQLFEHKQHRSKVLSISFTMDGEKLFSAGQDGIICVYDAVRNYQPIKSISTAFAGDEIDLSISPNGKYIATIGVGSASLIIYNTDSMEKCMEMPSNGRRIRLVKFAPIKNYVYAMTRDSRLQSYDLNEGRIVQESSPLHLDNVNTMDFSDNGNFLLTGGNDGILKMWALGKQGPHEARCQCFIGHSSPINRALFTPDKKQVVSVGSGKGILVWDLLVDTAEDVSDYIDRLIAEKVTAESQQLDGASDRPETPPPRWPEQQSEETESLLEELLRFKQQIVVHGQDQAAAPAEYTSNVEAFSEPSPLQRLRERAMNMDFSSSASMSSQNLENSYSFIDNEVRAEQSQMFLPLIHFSGTRRPAKRAERKYVAAENEAGIRMSHISGYMQMHNCMLWHPDAGMFTTAIGSNIIVEDLHSRKQKVLHEHEEQISCIALSPGGKWLATGSGVPLGSKTSAPIFIWDYDSSMTVRRLDYHQESIQSLAWSRDSTLLISVGNCEHPRIVVWNVMKGSIVAASDCNRVIHDVKFCRSLNEFVSVGHEFVTFWLLNEDSTLLMQELTAPGDDPGNVHYTCLDVTGDNVVFVGSANGCVTQWIASSEQNALIDTWETGQGELTSIFSRQDKVYTCGQHPHIRVWGKPIDSLTSNSVAWQMIRQINLDGPAKSLSLDERGSEGVASTTCGSLWHFGEDPPTRIESGHSEEILDVAYSDDGELLASCAADGRVMVWTVKGAQHLKSFDGSRHPCLCIAFAPTGSSIIAGYSDGVARELALTGSTSSVSNAVLIDQEAITAISYSSSGHYILCGLQKGGVRALKPQRNEVNAITCMFVEEGAILSMSYSSNHPDLWLATSSVGTLRVFKYESYSGRSELILSDSFANSAPLFAEFSRSQQSMIILGGMAIGVGIHFYDIEAQRVVKKFTEMDQIATCLSISPSNYLVAIGTEDCLVIDYDAGTFQDFAGHSHSLKKLKFASRGDMIVSSGSTEMVTWQVCL</sequence>
<name>L1JQ90_GUITC</name>
<feature type="region of interest" description="Disordered" evidence="4">
    <location>
        <begin position="936"/>
        <end position="962"/>
    </location>
</feature>
<feature type="region of interest" description="Disordered" evidence="4">
    <location>
        <begin position="211"/>
        <end position="234"/>
    </location>
</feature>
<evidence type="ECO:0000313" key="8">
    <source>
        <dbReference type="EMBL" id="EKX50746.1"/>
    </source>
</evidence>
<evidence type="ECO:0000256" key="2">
    <source>
        <dbReference type="ARBA" id="ARBA00022737"/>
    </source>
</evidence>
<evidence type="ECO:0000259" key="6">
    <source>
        <dbReference type="Pfam" id="PF23342"/>
    </source>
</evidence>
<keyword evidence="10" id="KW-1185">Reference proteome</keyword>
<dbReference type="HOGENOM" id="CLU_002454_0_0_1"/>
<feature type="repeat" description="WD" evidence="3">
    <location>
        <begin position="704"/>
        <end position="736"/>
    </location>
</feature>
<proteinExistence type="predicted"/>